<reference evidence="1 2" key="1">
    <citation type="journal article" date="2016" name="Nat. Commun.">
        <title>Extremotolerant tardigrade genome and improved radiotolerance of human cultured cells by tardigrade-unique protein.</title>
        <authorList>
            <person name="Hashimoto T."/>
            <person name="Horikawa D.D."/>
            <person name="Saito Y."/>
            <person name="Kuwahara H."/>
            <person name="Kozuka-Hata H."/>
            <person name="Shin-I T."/>
            <person name="Minakuchi Y."/>
            <person name="Ohishi K."/>
            <person name="Motoyama A."/>
            <person name="Aizu T."/>
            <person name="Enomoto A."/>
            <person name="Kondo K."/>
            <person name="Tanaka S."/>
            <person name="Hara Y."/>
            <person name="Koshikawa S."/>
            <person name="Sagara H."/>
            <person name="Miura T."/>
            <person name="Yokobori S."/>
            <person name="Miyagawa K."/>
            <person name="Suzuki Y."/>
            <person name="Kubo T."/>
            <person name="Oyama M."/>
            <person name="Kohara Y."/>
            <person name="Fujiyama A."/>
            <person name="Arakawa K."/>
            <person name="Katayama T."/>
            <person name="Toyoda A."/>
            <person name="Kunieda T."/>
        </authorList>
    </citation>
    <scope>NUCLEOTIDE SEQUENCE [LARGE SCALE GENOMIC DNA]</scope>
    <source>
        <strain evidence="1 2">YOKOZUNA-1</strain>
    </source>
</reference>
<name>A0A1D1W5J9_RAMVA</name>
<dbReference type="EMBL" id="BDGG01000016">
    <property type="protein sequence ID" value="GAV08083.1"/>
    <property type="molecule type" value="Genomic_DNA"/>
</dbReference>
<organism evidence="1 2">
    <name type="scientific">Ramazzottius varieornatus</name>
    <name type="common">Water bear</name>
    <name type="synonym">Tardigrade</name>
    <dbReference type="NCBI Taxonomy" id="947166"/>
    <lineage>
        <taxon>Eukaryota</taxon>
        <taxon>Metazoa</taxon>
        <taxon>Ecdysozoa</taxon>
        <taxon>Tardigrada</taxon>
        <taxon>Eutardigrada</taxon>
        <taxon>Parachela</taxon>
        <taxon>Hypsibioidea</taxon>
        <taxon>Ramazzottiidae</taxon>
        <taxon>Ramazzottius</taxon>
    </lineage>
</organism>
<evidence type="ECO:0000313" key="1">
    <source>
        <dbReference type="EMBL" id="GAV08083.1"/>
    </source>
</evidence>
<evidence type="ECO:0000313" key="2">
    <source>
        <dbReference type="Proteomes" id="UP000186922"/>
    </source>
</evidence>
<accession>A0A1D1W5J9</accession>
<gene>
    <name evidence="1" type="primary">RvY_17828-1</name>
    <name evidence="1" type="synonym">RvY_17828.1</name>
    <name evidence="1" type="ORF">RvY_17828</name>
</gene>
<protein>
    <submittedName>
        <fullName evidence="1">Uncharacterized protein</fullName>
    </submittedName>
</protein>
<dbReference type="Proteomes" id="UP000186922">
    <property type="component" value="Unassembled WGS sequence"/>
</dbReference>
<dbReference type="AlphaFoldDB" id="A0A1D1W5J9"/>
<comment type="caution">
    <text evidence="1">The sequence shown here is derived from an EMBL/GenBank/DDBJ whole genome shotgun (WGS) entry which is preliminary data.</text>
</comment>
<sequence length="87" mass="9740">MQVGHRLITIESSKSMLRNRQVQAVRAVACDLHYGLEHSLQILASSTNRSNYRRITELLDTVDGTVPVFHVLETTYPNSGSQVQLST</sequence>
<keyword evidence="2" id="KW-1185">Reference proteome</keyword>
<proteinExistence type="predicted"/>